<accession>A0ACD3ANJ2</accession>
<reference evidence="1 2" key="1">
    <citation type="journal article" date="2019" name="Nat. Ecol. Evol.">
        <title>Megaphylogeny resolves global patterns of mushroom evolution.</title>
        <authorList>
            <person name="Varga T."/>
            <person name="Krizsan K."/>
            <person name="Foldi C."/>
            <person name="Dima B."/>
            <person name="Sanchez-Garcia M."/>
            <person name="Sanchez-Ramirez S."/>
            <person name="Szollosi G.J."/>
            <person name="Szarkandi J.G."/>
            <person name="Papp V."/>
            <person name="Albert L."/>
            <person name="Andreopoulos W."/>
            <person name="Angelini C."/>
            <person name="Antonin V."/>
            <person name="Barry K.W."/>
            <person name="Bougher N.L."/>
            <person name="Buchanan P."/>
            <person name="Buyck B."/>
            <person name="Bense V."/>
            <person name="Catcheside P."/>
            <person name="Chovatia M."/>
            <person name="Cooper J."/>
            <person name="Damon W."/>
            <person name="Desjardin D."/>
            <person name="Finy P."/>
            <person name="Geml J."/>
            <person name="Haridas S."/>
            <person name="Hughes K."/>
            <person name="Justo A."/>
            <person name="Karasinski D."/>
            <person name="Kautmanova I."/>
            <person name="Kiss B."/>
            <person name="Kocsube S."/>
            <person name="Kotiranta H."/>
            <person name="LaButti K.M."/>
            <person name="Lechner B.E."/>
            <person name="Liimatainen K."/>
            <person name="Lipzen A."/>
            <person name="Lukacs Z."/>
            <person name="Mihaltcheva S."/>
            <person name="Morgado L.N."/>
            <person name="Niskanen T."/>
            <person name="Noordeloos M.E."/>
            <person name="Ohm R.A."/>
            <person name="Ortiz-Santana B."/>
            <person name="Ovrebo C."/>
            <person name="Racz N."/>
            <person name="Riley R."/>
            <person name="Savchenko A."/>
            <person name="Shiryaev A."/>
            <person name="Soop K."/>
            <person name="Spirin V."/>
            <person name="Szebenyi C."/>
            <person name="Tomsovsky M."/>
            <person name="Tulloss R.E."/>
            <person name="Uehling J."/>
            <person name="Grigoriev I.V."/>
            <person name="Vagvolgyi C."/>
            <person name="Papp T."/>
            <person name="Martin F.M."/>
            <person name="Miettinen O."/>
            <person name="Hibbett D.S."/>
            <person name="Nagy L.G."/>
        </authorList>
    </citation>
    <scope>NUCLEOTIDE SEQUENCE [LARGE SCALE GENOMIC DNA]</scope>
    <source>
        <strain evidence="1 2">NL-1719</strain>
    </source>
</reference>
<protein>
    <submittedName>
        <fullName evidence="1">Uncharacterized protein</fullName>
    </submittedName>
</protein>
<dbReference type="Proteomes" id="UP000308600">
    <property type="component" value="Unassembled WGS sequence"/>
</dbReference>
<sequence length="665" mass="74172">MFQQIPLELKEIILHFLPSGDLINLATLCRDFHHLALFHFFERNHVFESNNRVSIYIDTALTTKIDSDTSSDKTITEPSNWTPIPGSTDADAAALIFRALLLALLTALPCTPKVLSCTFWRKGSLAVYDPYEYAFFESLNYIKHLVEKFDSMAGGFEEVILDFRCFKAKWLYLPQLPSPFSLPLSAAEANVCIVEPKTPRDIPMIPLHELLDFITFKSRCRRLNVSNGHPFLPLNWSVPRSAIRAALRAEDGSSKSWRQPLTRLSSSWRKGQDPAVPIQSNLGSNSSLDLRDGKSRKLKGNSHRECKTGAGETSGLRVLHLHSSFPFHITFIPVWTLKLLSSSDNGHASPSGIEVLSFKDTRRSADDWALILSYIHLPRLRELYLNDSSIGDKDLTEFLSRHPNLVHLDVGYASGYDSPSSSDGTASSWSLPLGRVSSRPLLPHVESFAGIPALIDSYLGQRNIFIHTQPLPSLQSLTINVTHYSNNRFFISGINIGLSSPRVVQRIEKLSAVSLRISVHKPLRTTAGTRHGLTEHEWLKVNEREDPSDAHPIQDYVTTLVLVSQDESLFLATEHAGPLLPAWLNRFPKVEKVVIETGDASVCILEATRNAALNGLRGHGNSRRMDVDWVKKLASGILQETKVRILEVNGKAKTLGEWVSLSSGD</sequence>
<keyword evidence="2" id="KW-1185">Reference proteome</keyword>
<evidence type="ECO:0000313" key="2">
    <source>
        <dbReference type="Proteomes" id="UP000308600"/>
    </source>
</evidence>
<gene>
    <name evidence="1" type="ORF">BDN72DRAFT_105262</name>
</gene>
<name>A0ACD3ANJ2_9AGAR</name>
<organism evidence="1 2">
    <name type="scientific">Pluteus cervinus</name>
    <dbReference type="NCBI Taxonomy" id="181527"/>
    <lineage>
        <taxon>Eukaryota</taxon>
        <taxon>Fungi</taxon>
        <taxon>Dikarya</taxon>
        <taxon>Basidiomycota</taxon>
        <taxon>Agaricomycotina</taxon>
        <taxon>Agaricomycetes</taxon>
        <taxon>Agaricomycetidae</taxon>
        <taxon>Agaricales</taxon>
        <taxon>Pluteineae</taxon>
        <taxon>Pluteaceae</taxon>
        <taxon>Pluteus</taxon>
    </lineage>
</organism>
<proteinExistence type="predicted"/>
<evidence type="ECO:0000313" key="1">
    <source>
        <dbReference type="EMBL" id="TFK67345.1"/>
    </source>
</evidence>
<dbReference type="EMBL" id="ML208378">
    <property type="protein sequence ID" value="TFK67345.1"/>
    <property type="molecule type" value="Genomic_DNA"/>
</dbReference>